<evidence type="ECO:0000313" key="1">
    <source>
        <dbReference type="EMBL" id="PYF05002.1"/>
    </source>
</evidence>
<dbReference type="EMBL" id="QJTI01000002">
    <property type="protein sequence ID" value="PYF05002.1"/>
    <property type="molecule type" value="Genomic_DNA"/>
</dbReference>
<name>A0A318TJF5_9BRAD</name>
<protein>
    <submittedName>
        <fullName evidence="1">Uncharacterized protein DUF932</fullName>
    </submittedName>
</protein>
<gene>
    <name evidence="1" type="ORF">BJ122_102228</name>
</gene>
<comment type="caution">
    <text evidence="1">The sequence shown here is derived from an EMBL/GenBank/DDBJ whole genome shotgun (WGS) entry which is preliminary data.</text>
</comment>
<proteinExistence type="predicted"/>
<dbReference type="OrthoDB" id="197873at2"/>
<organism evidence="1 2">
    <name type="scientific">Rhodopseudomonas faecalis</name>
    <dbReference type="NCBI Taxonomy" id="99655"/>
    <lineage>
        <taxon>Bacteria</taxon>
        <taxon>Pseudomonadati</taxon>
        <taxon>Pseudomonadota</taxon>
        <taxon>Alphaproteobacteria</taxon>
        <taxon>Hyphomicrobiales</taxon>
        <taxon>Nitrobacteraceae</taxon>
        <taxon>Rhodopseudomonas</taxon>
    </lineage>
</organism>
<sequence length="355" mass="38593">MQVGISLQQLAAQIEGAKSLKHDLIAHTSALEMGVDDDGVARIDVHAQGMAGGSYPVRPIAHSQIGERLAIPAKYYNRLLAGTPADRGLLASNVNHWFATKPEKRMIRTLGGDVRAFLSNRYQRIDHEEIASVALPILAEIPDVKIVSCQMTEARLYIQAVAPRISGEVKVGDRVQAGVIISNSEVGLGSVSVRPLIYRLACLNGMIIADGAFRAYHVGRQIEDNAALWADDTKRADDRAVLLKVRDMVRASVDDVRFAETVGRMSELTEQRVTGDPAKAVEVLGRKVGASESERGGILRSLIEGADLSAWGLLNAVTHQAHTVKDYDRSIEFEEAGGAVLSMSRKDWREILEAA</sequence>
<evidence type="ECO:0000313" key="2">
    <source>
        <dbReference type="Proteomes" id="UP000248148"/>
    </source>
</evidence>
<dbReference type="AlphaFoldDB" id="A0A318TJF5"/>
<dbReference type="Pfam" id="PF06067">
    <property type="entry name" value="DUF932"/>
    <property type="match status" value="1"/>
</dbReference>
<dbReference type="InterPro" id="IPR026325">
    <property type="entry name" value="DUF932"/>
</dbReference>
<accession>A0A318TJF5</accession>
<dbReference type="Proteomes" id="UP000248148">
    <property type="component" value="Unassembled WGS sequence"/>
</dbReference>
<keyword evidence="2" id="KW-1185">Reference proteome</keyword>
<reference evidence="1 2" key="1">
    <citation type="submission" date="2018-06" db="EMBL/GenBank/DDBJ databases">
        <title>Genomic Encyclopedia of Archaeal and Bacterial Type Strains, Phase II (KMG-II): from individual species to whole genera.</title>
        <authorList>
            <person name="Goeker M."/>
        </authorList>
    </citation>
    <scope>NUCLEOTIDE SEQUENCE [LARGE SCALE GENOMIC DNA]</scope>
    <source>
        <strain evidence="1 2">JCM 11668</strain>
    </source>
</reference>